<gene>
    <name evidence="6" type="ORF">AVDCRST_MAG40-2055</name>
</gene>
<keyword evidence="2 5" id="KW-0812">Transmembrane</keyword>
<evidence type="ECO:0000313" key="6">
    <source>
        <dbReference type="EMBL" id="CAA9333751.1"/>
    </source>
</evidence>
<sequence length="213" mass="23610">MTTSTHRTASATAADLCAAECTRAARLGAVLFRHRGWLPVFFLLIPLLAPGSTSPLRWAIGLALVAVGEWIRLAGVAAAGTVTRRRSRRVQRLVTYGPFAWSRNPLYNGNFLVWMGFGVVSGVFWFLPVAVLIFAIEYTLIVRYEEGVLESIFGGEYLEYKRRTPRWLPRPPAAAAAGEDGPRCYAEAWRSEVSTFLQYAALVAAFVVKDRLL</sequence>
<evidence type="ECO:0000256" key="1">
    <source>
        <dbReference type="ARBA" id="ARBA00004127"/>
    </source>
</evidence>
<keyword evidence="4 5" id="KW-0472">Membrane</keyword>
<evidence type="ECO:0000256" key="5">
    <source>
        <dbReference type="SAM" id="Phobius"/>
    </source>
</evidence>
<accession>A0A6J4LNJ1</accession>
<dbReference type="GO" id="GO:0016740">
    <property type="term" value="F:transferase activity"/>
    <property type="evidence" value="ECO:0007669"/>
    <property type="project" value="UniProtKB-ARBA"/>
</dbReference>
<evidence type="ECO:0000256" key="4">
    <source>
        <dbReference type="ARBA" id="ARBA00023136"/>
    </source>
</evidence>
<dbReference type="EMBL" id="CADCTX010000620">
    <property type="protein sequence ID" value="CAA9333751.1"/>
    <property type="molecule type" value="Genomic_DNA"/>
</dbReference>
<evidence type="ECO:0000256" key="2">
    <source>
        <dbReference type="ARBA" id="ARBA00022692"/>
    </source>
</evidence>
<protein>
    <submittedName>
        <fullName evidence="6">Uncharacterized protein</fullName>
    </submittedName>
</protein>
<proteinExistence type="predicted"/>
<dbReference type="AlphaFoldDB" id="A0A6J4LNJ1"/>
<dbReference type="PANTHER" id="PTHR12714:SF9">
    <property type="entry name" value="PROTEIN-S-ISOPRENYLCYSTEINE O-METHYLTRANSFERASE"/>
    <property type="match status" value="1"/>
</dbReference>
<keyword evidence="3 5" id="KW-1133">Transmembrane helix</keyword>
<dbReference type="PANTHER" id="PTHR12714">
    <property type="entry name" value="PROTEIN-S ISOPRENYLCYSTEINE O-METHYLTRANSFERASE"/>
    <property type="match status" value="1"/>
</dbReference>
<comment type="subcellular location">
    <subcellularLocation>
        <location evidence="1">Endomembrane system</location>
        <topology evidence="1">Multi-pass membrane protein</topology>
    </subcellularLocation>
</comment>
<dbReference type="InterPro" id="IPR007318">
    <property type="entry name" value="Phopholipid_MeTrfase"/>
</dbReference>
<feature type="transmembrane region" description="Helical" evidence="5">
    <location>
        <begin position="58"/>
        <end position="82"/>
    </location>
</feature>
<dbReference type="Pfam" id="PF04191">
    <property type="entry name" value="PEMT"/>
    <property type="match status" value="1"/>
</dbReference>
<organism evidence="6">
    <name type="scientific">uncultured Gemmatimonadaceae bacterium</name>
    <dbReference type="NCBI Taxonomy" id="246130"/>
    <lineage>
        <taxon>Bacteria</taxon>
        <taxon>Pseudomonadati</taxon>
        <taxon>Gemmatimonadota</taxon>
        <taxon>Gemmatimonadia</taxon>
        <taxon>Gemmatimonadales</taxon>
        <taxon>Gemmatimonadaceae</taxon>
        <taxon>environmental samples</taxon>
    </lineage>
</organism>
<dbReference type="Gene3D" id="1.20.120.1630">
    <property type="match status" value="1"/>
</dbReference>
<name>A0A6J4LNJ1_9BACT</name>
<feature type="transmembrane region" description="Helical" evidence="5">
    <location>
        <begin position="36"/>
        <end position="52"/>
    </location>
</feature>
<evidence type="ECO:0000256" key="3">
    <source>
        <dbReference type="ARBA" id="ARBA00022989"/>
    </source>
</evidence>
<dbReference type="PROSITE" id="PS50244">
    <property type="entry name" value="S5A_REDUCTASE"/>
    <property type="match status" value="1"/>
</dbReference>
<reference evidence="6" key="1">
    <citation type="submission" date="2020-02" db="EMBL/GenBank/DDBJ databases">
        <authorList>
            <person name="Meier V. D."/>
        </authorList>
    </citation>
    <scope>NUCLEOTIDE SEQUENCE</scope>
    <source>
        <strain evidence="6">AVDCRST_MAG40</strain>
    </source>
</reference>
<dbReference type="GO" id="GO:0012505">
    <property type="term" value="C:endomembrane system"/>
    <property type="evidence" value="ECO:0007669"/>
    <property type="project" value="UniProtKB-SubCell"/>
</dbReference>
<feature type="transmembrane region" description="Helical" evidence="5">
    <location>
        <begin position="111"/>
        <end position="136"/>
    </location>
</feature>